<dbReference type="InterPro" id="IPR051089">
    <property type="entry name" value="prtT"/>
</dbReference>
<keyword evidence="4" id="KW-0804">Transcription</keyword>
<name>A0A6G1JAB9_9PLEO</name>
<dbReference type="GO" id="GO:0000976">
    <property type="term" value="F:transcription cis-regulatory region binding"/>
    <property type="evidence" value="ECO:0007669"/>
    <property type="project" value="TreeGrafter"/>
</dbReference>
<evidence type="ECO:0000256" key="4">
    <source>
        <dbReference type="ARBA" id="ARBA00023163"/>
    </source>
</evidence>
<protein>
    <recommendedName>
        <fullName evidence="7">Zn(2)-C6 fungal-type domain-containing protein</fullName>
    </recommendedName>
</protein>
<dbReference type="PANTHER" id="PTHR31845:SF10">
    <property type="entry name" value="ZN(II)2CYS6 TRANSCRIPTION FACTOR (EUROFUNG)"/>
    <property type="match status" value="1"/>
</dbReference>
<evidence type="ECO:0000256" key="1">
    <source>
        <dbReference type="ARBA" id="ARBA00004123"/>
    </source>
</evidence>
<dbReference type="AlphaFoldDB" id="A0A6G1JAB9"/>
<dbReference type="Proteomes" id="UP000799291">
    <property type="component" value="Unassembled WGS sequence"/>
</dbReference>
<evidence type="ECO:0000259" key="7">
    <source>
        <dbReference type="PROSITE" id="PS50048"/>
    </source>
</evidence>
<evidence type="ECO:0000313" key="8">
    <source>
        <dbReference type="EMBL" id="KAF2687514.1"/>
    </source>
</evidence>
<dbReference type="PANTHER" id="PTHR31845">
    <property type="entry name" value="FINGER DOMAIN PROTEIN, PUTATIVE-RELATED"/>
    <property type="match status" value="1"/>
</dbReference>
<dbReference type="PROSITE" id="PS50048">
    <property type="entry name" value="ZN2_CY6_FUNGAL_2"/>
    <property type="match status" value="1"/>
</dbReference>
<reference evidence="8" key="1">
    <citation type="journal article" date="2020" name="Stud. Mycol.">
        <title>101 Dothideomycetes genomes: a test case for predicting lifestyles and emergence of pathogens.</title>
        <authorList>
            <person name="Haridas S."/>
            <person name="Albert R."/>
            <person name="Binder M."/>
            <person name="Bloem J."/>
            <person name="Labutti K."/>
            <person name="Salamov A."/>
            <person name="Andreopoulos B."/>
            <person name="Baker S."/>
            <person name="Barry K."/>
            <person name="Bills G."/>
            <person name="Bluhm B."/>
            <person name="Cannon C."/>
            <person name="Castanera R."/>
            <person name="Culley D."/>
            <person name="Daum C."/>
            <person name="Ezra D."/>
            <person name="Gonzalez J."/>
            <person name="Henrissat B."/>
            <person name="Kuo A."/>
            <person name="Liang C."/>
            <person name="Lipzen A."/>
            <person name="Lutzoni F."/>
            <person name="Magnuson J."/>
            <person name="Mondo S."/>
            <person name="Nolan M."/>
            <person name="Ohm R."/>
            <person name="Pangilinan J."/>
            <person name="Park H.-J."/>
            <person name="Ramirez L."/>
            <person name="Alfaro M."/>
            <person name="Sun H."/>
            <person name="Tritt A."/>
            <person name="Yoshinaga Y."/>
            <person name="Zwiers L.-H."/>
            <person name="Turgeon B."/>
            <person name="Goodwin S."/>
            <person name="Spatafora J."/>
            <person name="Crous P."/>
            <person name="Grigoriev I."/>
        </authorList>
    </citation>
    <scope>NUCLEOTIDE SEQUENCE</scope>
    <source>
        <strain evidence="8">CBS 122367</strain>
    </source>
</reference>
<keyword evidence="3" id="KW-0238">DNA-binding</keyword>
<organism evidence="8 9">
    <name type="scientific">Lentithecium fluviatile CBS 122367</name>
    <dbReference type="NCBI Taxonomy" id="1168545"/>
    <lineage>
        <taxon>Eukaryota</taxon>
        <taxon>Fungi</taxon>
        <taxon>Dikarya</taxon>
        <taxon>Ascomycota</taxon>
        <taxon>Pezizomycotina</taxon>
        <taxon>Dothideomycetes</taxon>
        <taxon>Pleosporomycetidae</taxon>
        <taxon>Pleosporales</taxon>
        <taxon>Massarineae</taxon>
        <taxon>Lentitheciaceae</taxon>
        <taxon>Lentithecium</taxon>
    </lineage>
</organism>
<keyword evidence="2" id="KW-0805">Transcription regulation</keyword>
<dbReference type="CDD" id="cd12148">
    <property type="entry name" value="fungal_TF_MHR"/>
    <property type="match status" value="1"/>
</dbReference>
<dbReference type="GO" id="GO:0008270">
    <property type="term" value="F:zinc ion binding"/>
    <property type="evidence" value="ECO:0007669"/>
    <property type="project" value="InterPro"/>
</dbReference>
<evidence type="ECO:0000256" key="6">
    <source>
        <dbReference type="SAM" id="MobiDB-lite"/>
    </source>
</evidence>
<dbReference type="SMART" id="SM00066">
    <property type="entry name" value="GAL4"/>
    <property type="match status" value="1"/>
</dbReference>
<dbReference type="Gene3D" id="4.10.240.10">
    <property type="entry name" value="Zn(2)-C6 fungal-type DNA-binding domain"/>
    <property type="match status" value="1"/>
</dbReference>
<feature type="domain" description="Zn(2)-C6 fungal-type" evidence="7">
    <location>
        <begin position="13"/>
        <end position="43"/>
    </location>
</feature>
<accession>A0A6G1JAB9</accession>
<dbReference type="OrthoDB" id="5226580at2759"/>
<evidence type="ECO:0000256" key="2">
    <source>
        <dbReference type="ARBA" id="ARBA00023015"/>
    </source>
</evidence>
<comment type="subcellular location">
    <subcellularLocation>
        <location evidence="1">Nucleus</location>
    </subcellularLocation>
</comment>
<evidence type="ECO:0000256" key="5">
    <source>
        <dbReference type="ARBA" id="ARBA00023242"/>
    </source>
</evidence>
<dbReference type="InterPro" id="IPR036864">
    <property type="entry name" value="Zn2-C6_fun-type_DNA-bd_sf"/>
</dbReference>
<proteinExistence type="predicted"/>
<keyword evidence="9" id="KW-1185">Reference proteome</keyword>
<evidence type="ECO:0000256" key="3">
    <source>
        <dbReference type="ARBA" id="ARBA00023125"/>
    </source>
</evidence>
<dbReference type="EMBL" id="MU005575">
    <property type="protein sequence ID" value="KAF2687514.1"/>
    <property type="molecule type" value="Genomic_DNA"/>
</dbReference>
<dbReference type="GO" id="GO:0005634">
    <property type="term" value="C:nucleus"/>
    <property type="evidence" value="ECO:0007669"/>
    <property type="project" value="UniProtKB-SubCell"/>
</dbReference>
<evidence type="ECO:0000313" key="9">
    <source>
        <dbReference type="Proteomes" id="UP000799291"/>
    </source>
</evidence>
<dbReference type="SUPFAM" id="SSF57701">
    <property type="entry name" value="Zn2/Cys6 DNA-binding domain"/>
    <property type="match status" value="1"/>
</dbReference>
<feature type="region of interest" description="Disordered" evidence="6">
    <location>
        <begin position="84"/>
        <end position="110"/>
    </location>
</feature>
<dbReference type="CDD" id="cd00067">
    <property type="entry name" value="GAL4"/>
    <property type="match status" value="1"/>
</dbReference>
<dbReference type="PROSITE" id="PS00463">
    <property type="entry name" value="ZN2_CY6_FUNGAL_1"/>
    <property type="match status" value="1"/>
</dbReference>
<dbReference type="GO" id="GO:0000981">
    <property type="term" value="F:DNA-binding transcription factor activity, RNA polymerase II-specific"/>
    <property type="evidence" value="ECO:0007669"/>
    <property type="project" value="InterPro"/>
</dbReference>
<dbReference type="InterPro" id="IPR001138">
    <property type="entry name" value="Zn2Cys6_DnaBD"/>
</dbReference>
<keyword evidence="5" id="KW-0539">Nucleus</keyword>
<sequence>MSARIARKRETKACTVCAKAKVKCETAGPGDRCKRCQRLGKVCGDQTPGAHSNKRSLESQYSKADLLRLESKLDSVSQVLAASSQTPYITRPSSSPPPNSSPGVDPENVLPNSHEASSLLSLFCTEMAPLFPFVSIPRNVTSDQLRTEKPILFTSIMMVASQNNVHRQSNLAQVVRYELSQAVLVRGEKSLALLQSILIYLAWNHVHLQLGAQLLNLLHLAVSMLTELGLNKESHAWSNTGAGAVGDLGRHRMVEATRTLEERRAVLGVFWLSSITKTCLKDMDSAAKFARYMEKFCQMLEVAQDQPSDAYLVQLVRLQQKADTIGEVIYDEELEYLSSMNAPLAIGIQSLEKEIFGMEPTLRALPLELAQTSLLQISYQSLNLYLHKIALDDRLFPTTYTMLRTNLLASSLSAIESLVSLFFSISPQTILTMPYPTWAQIGHAMLVLHRLSEVQHGTWDRAYVSSVLDPRETFRRVARRLEEVMTLGMAESPPRHLPEIFTMLVARLKELGEIGMREPGAEDVDVEGASASAIFEDDTMSNFFFDFLDLGQAY</sequence>
<gene>
    <name evidence="8" type="ORF">K458DRAFT_415743</name>
</gene>